<dbReference type="GO" id="GO:0005730">
    <property type="term" value="C:nucleolus"/>
    <property type="evidence" value="ECO:0007669"/>
    <property type="project" value="UniProtKB-SubCell"/>
</dbReference>
<dbReference type="GO" id="GO:0042393">
    <property type="term" value="F:histone binding"/>
    <property type="evidence" value="ECO:0007669"/>
    <property type="project" value="TreeGrafter"/>
</dbReference>
<evidence type="ECO:0000256" key="4">
    <source>
        <dbReference type="ARBA" id="ARBA00023125"/>
    </source>
</evidence>
<dbReference type="PROSITE" id="PS51998">
    <property type="entry name" value="DEK_C"/>
    <property type="match status" value="1"/>
</dbReference>
<dbReference type="Pfam" id="PF08766">
    <property type="entry name" value="DEK_C"/>
    <property type="match status" value="1"/>
</dbReference>
<feature type="compositionally biased region" description="Basic and acidic residues" evidence="7">
    <location>
        <begin position="1"/>
        <end position="14"/>
    </location>
</feature>
<evidence type="ECO:0000256" key="2">
    <source>
        <dbReference type="ARBA" id="ARBA00022853"/>
    </source>
</evidence>
<evidence type="ECO:0000313" key="10">
    <source>
        <dbReference type="Proteomes" id="UP001346149"/>
    </source>
</evidence>
<keyword evidence="3" id="KW-0805">Transcription regulation</keyword>
<dbReference type="Proteomes" id="UP001346149">
    <property type="component" value="Unassembled WGS sequence"/>
</dbReference>
<proteinExistence type="predicted"/>
<evidence type="ECO:0000256" key="1">
    <source>
        <dbReference type="ARBA" id="ARBA00004604"/>
    </source>
</evidence>
<protein>
    <recommendedName>
        <fullName evidence="8">DEK-C domain-containing protein</fullName>
    </recommendedName>
</protein>
<feature type="compositionally biased region" description="Basic and acidic residues" evidence="7">
    <location>
        <begin position="383"/>
        <end position="403"/>
    </location>
</feature>
<feature type="region of interest" description="Disordered" evidence="7">
    <location>
        <begin position="487"/>
        <end position="512"/>
    </location>
</feature>
<dbReference type="EMBL" id="JAXQNO010000017">
    <property type="protein sequence ID" value="KAK4778999.1"/>
    <property type="molecule type" value="Genomic_DNA"/>
</dbReference>
<feature type="region of interest" description="Disordered" evidence="7">
    <location>
        <begin position="1"/>
        <end position="131"/>
    </location>
</feature>
<name>A0AAN7QTD1_TRANT</name>
<keyword evidence="2" id="KW-0156">Chromatin regulator</keyword>
<feature type="compositionally biased region" description="Basic and acidic residues" evidence="7">
    <location>
        <begin position="97"/>
        <end position="106"/>
    </location>
</feature>
<dbReference type="AlphaFoldDB" id="A0AAN7QTD1"/>
<organism evidence="9 10">
    <name type="scientific">Trapa natans</name>
    <name type="common">Water chestnut</name>
    <dbReference type="NCBI Taxonomy" id="22666"/>
    <lineage>
        <taxon>Eukaryota</taxon>
        <taxon>Viridiplantae</taxon>
        <taxon>Streptophyta</taxon>
        <taxon>Embryophyta</taxon>
        <taxon>Tracheophyta</taxon>
        <taxon>Spermatophyta</taxon>
        <taxon>Magnoliopsida</taxon>
        <taxon>eudicotyledons</taxon>
        <taxon>Gunneridae</taxon>
        <taxon>Pentapetalae</taxon>
        <taxon>rosids</taxon>
        <taxon>malvids</taxon>
        <taxon>Myrtales</taxon>
        <taxon>Lythraceae</taxon>
        <taxon>Trapa</taxon>
    </lineage>
</organism>
<feature type="compositionally biased region" description="Basic and acidic residues" evidence="7">
    <location>
        <begin position="27"/>
        <end position="37"/>
    </location>
</feature>
<feature type="compositionally biased region" description="Basic and acidic residues" evidence="7">
    <location>
        <begin position="418"/>
        <end position="437"/>
    </location>
</feature>
<feature type="compositionally biased region" description="Polar residues" evidence="7">
    <location>
        <begin position="314"/>
        <end position="325"/>
    </location>
</feature>
<dbReference type="GO" id="GO:0006325">
    <property type="term" value="P:chromatin organization"/>
    <property type="evidence" value="ECO:0007669"/>
    <property type="project" value="UniProtKB-KW"/>
</dbReference>
<evidence type="ECO:0000256" key="5">
    <source>
        <dbReference type="ARBA" id="ARBA00023163"/>
    </source>
</evidence>
<gene>
    <name evidence="9" type="ORF">SAY86_006527</name>
</gene>
<evidence type="ECO:0000256" key="6">
    <source>
        <dbReference type="ARBA" id="ARBA00023242"/>
    </source>
</evidence>
<dbReference type="PANTHER" id="PTHR13468:SF1">
    <property type="entry name" value="PROTEIN DEK"/>
    <property type="match status" value="1"/>
</dbReference>
<dbReference type="FunFam" id="1.10.10.60:FF:000220">
    <property type="entry name" value="DEK domain-containing chromatin associated protein"/>
    <property type="match status" value="1"/>
</dbReference>
<dbReference type="SUPFAM" id="SSF109715">
    <property type="entry name" value="DEK C-terminal domain"/>
    <property type="match status" value="1"/>
</dbReference>
<feature type="compositionally biased region" description="Basic and acidic residues" evidence="7">
    <location>
        <begin position="262"/>
        <end position="279"/>
    </location>
</feature>
<feature type="domain" description="DEK-C" evidence="8">
    <location>
        <begin position="431"/>
        <end position="486"/>
    </location>
</feature>
<sequence>MASDHPGDVKPSEDHQEEQEQAQEPAPAHREAVEEPPKQQQPLEEGEGGANGDHKDSEAEGEAADEEDEPKQSTPKKRKRGRKSAGKSQTSTPATDRPTRERKVVERYSSSPAYGRTPGSKPLSIVKGSGTQLKDIPNVAFKLSKQKSDDSLQALHSVLFGRKAKAHSLKRNIGQFSGFVWDDNEEKQRSKVKEKLERCVKEKLVYFCDVLNIPMNKATTKKEELSAKILEFLESPHTTTDVLLSEKGQKRKRRSLSSKSIEATEMKQKKKGKVGEKQKSPSAAEEDNRAEESMTHSDIGDDSSEDNEKDNFSKQEVPQIGNTAEENMEGEVDVKDNTLDKDAAKEEKVGDSVNSSKPGRKKGATKSSKNPSSPGKKPSSLKKKSDSKTGEKGGEKSAKENSSSKKRLSKPSVVSTKDQGKSETIKKAKAGPSREEIHEEVVKILKEVDFNTATLSDIIKRLGTHFDVDLYSRKAEVKAIIAEVLNAMSDDEGEGEEEEDANNDNDSEDEDN</sequence>
<keyword evidence="5" id="KW-0804">Transcription</keyword>
<comment type="caution">
    <text evidence="9">The sequence shown here is derived from an EMBL/GenBank/DDBJ whole genome shotgun (WGS) entry which is preliminary data.</text>
</comment>
<feature type="compositionally biased region" description="Basic residues" evidence="7">
    <location>
        <begin position="74"/>
        <end position="85"/>
    </location>
</feature>
<evidence type="ECO:0000259" key="8">
    <source>
        <dbReference type="PROSITE" id="PS51998"/>
    </source>
</evidence>
<feature type="compositionally biased region" description="Acidic residues" evidence="7">
    <location>
        <begin position="489"/>
        <end position="512"/>
    </location>
</feature>
<keyword evidence="10" id="KW-1185">Reference proteome</keyword>
<feature type="compositionally biased region" description="Basic and acidic residues" evidence="7">
    <location>
        <begin position="332"/>
        <end position="350"/>
    </location>
</feature>
<reference evidence="9 10" key="1">
    <citation type="journal article" date="2023" name="Hortic Res">
        <title>Pangenome of water caltrop reveals structural variations and asymmetric subgenome divergence after allopolyploidization.</title>
        <authorList>
            <person name="Zhang X."/>
            <person name="Chen Y."/>
            <person name="Wang L."/>
            <person name="Yuan Y."/>
            <person name="Fang M."/>
            <person name="Shi L."/>
            <person name="Lu R."/>
            <person name="Comes H.P."/>
            <person name="Ma Y."/>
            <person name="Chen Y."/>
            <person name="Huang G."/>
            <person name="Zhou Y."/>
            <person name="Zheng Z."/>
            <person name="Qiu Y."/>
        </authorList>
    </citation>
    <scope>NUCLEOTIDE SEQUENCE [LARGE SCALE GENOMIC DNA]</scope>
    <source>
        <strain evidence="9">F231</strain>
    </source>
</reference>
<dbReference type="PANTHER" id="PTHR13468">
    <property type="entry name" value="DEK PROTEIN"/>
    <property type="match status" value="1"/>
</dbReference>
<accession>A0AAN7QTD1</accession>
<dbReference type="GO" id="GO:2000779">
    <property type="term" value="P:regulation of double-strand break repair"/>
    <property type="evidence" value="ECO:0007669"/>
    <property type="project" value="TreeGrafter"/>
</dbReference>
<evidence type="ECO:0000256" key="3">
    <source>
        <dbReference type="ARBA" id="ARBA00023015"/>
    </source>
</evidence>
<dbReference type="InterPro" id="IPR014876">
    <property type="entry name" value="DEK_C"/>
</dbReference>
<dbReference type="GO" id="GO:0003677">
    <property type="term" value="F:DNA binding"/>
    <property type="evidence" value="ECO:0007669"/>
    <property type="project" value="UniProtKB-KW"/>
</dbReference>
<feature type="compositionally biased region" description="Acidic residues" evidence="7">
    <location>
        <begin position="59"/>
        <end position="69"/>
    </location>
</feature>
<keyword evidence="4" id="KW-0238">DNA-binding</keyword>
<feature type="compositionally biased region" description="Low complexity" evidence="7">
    <location>
        <begin position="366"/>
        <end position="378"/>
    </location>
</feature>
<feature type="compositionally biased region" description="Basic and acidic residues" evidence="7">
    <location>
        <begin position="286"/>
        <end position="299"/>
    </location>
</feature>
<evidence type="ECO:0000256" key="7">
    <source>
        <dbReference type="SAM" id="MobiDB-lite"/>
    </source>
</evidence>
<dbReference type="InterPro" id="IPR044198">
    <property type="entry name" value="DEK"/>
</dbReference>
<evidence type="ECO:0000313" key="9">
    <source>
        <dbReference type="EMBL" id="KAK4778999.1"/>
    </source>
</evidence>
<keyword evidence="6" id="KW-0539">Nucleus</keyword>
<comment type="subcellular location">
    <subcellularLocation>
        <location evidence="1">Nucleus</location>
        <location evidence="1">Nucleolus</location>
    </subcellularLocation>
</comment>
<dbReference type="Gene3D" id="1.10.10.60">
    <property type="entry name" value="Homeodomain-like"/>
    <property type="match status" value="1"/>
</dbReference>
<feature type="region of interest" description="Disordered" evidence="7">
    <location>
        <begin position="243"/>
        <end position="437"/>
    </location>
</feature>